<sequence length="127" mass="14352">MNMKPLDWTFDCGVWSATVMGLQLAVVQDADGTYMATCSGGSARPEIQKGFGTPQDARFYAQDTMLRREYQKYFVMPEWTEDDVLDGIAEWFSRAVPTPALRNQMVQAGCSVRPHRDLRRACLHDGL</sequence>
<name>A0A8S5PLF2_9CAUD</name>
<organism evidence="1">
    <name type="scientific">Podoviridae sp. ctnCN2</name>
    <dbReference type="NCBI Taxonomy" id="2825274"/>
    <lineage>
        <taxon>Viruses</taxon>
        <taxon>Duplodnaviria</taxon>
        <taxon>Heunggongvirae</taxon>
        <taxon>Uroviricota</taxon>
        <taxon>Caudoviricetes</taxon>
    </lineage>
</organism>
<proteinExistence type="predicted"/>
<dbReference type="EMBL" id="BK015452">
    <property type="protein sequence ID" value="DAE07576.1"/>
    <property type="molecule type" value="Genomic_DNA"/>
</dbReference>
<reference evidence="1" key="1">
    <citation type="journal article" date="2021" name="Proc. Natl. Acad. Sci. U.S.A.">
        <title>A Catalog of Tens of Thousands of Viruses from Human Metagenomes Reveals Hidden Associations with Chronic Diseases.</title>
        <authorList>
            <person name="Tisza M.J."/>
            <person name="Buck C.B."/>
        </authorList>
    </citation>
    <scope>NUCLEOTIDE SEQUENCE</scope>
    <source>
        <strain evidence="1">CtnCN2</strain>
    </source>
</reference>
<evidence type="ECO:0000313" key="1">
    <source>
        <dbReference type="EMBL" id="DAE07576.1"/>
    </source>
</evidence>
<protein>
    <submittedName>
        <fullName evidence="1">Uncharacterized protein</fullName>
    </submittedName>
</protein>
<accession>A0A8S5PLF2</accession>